<dbReference type="InterPro" id="IPR019384">
    <property type="entry name" value="FHIP"/>
</dbReference>
<protein>
    <recommendedName>
        <fullName evidence="3">FHF complex subunit HOOK-interacting protein C-terminal domain-containing protein</fullName>
    </recommendedName>
</protein>
<evidence type="ECO:0000313" key="4">
    <source>
        <dbReference type="EMBL" id="VDK71138.1"/>
    </source>
</evidence>
<dbReference type="InterPro" id="IPR045669">
    <property type="entry name" value="FHIP_C"/>
</dbReference>
<name>A0A3P6TXQ2_LITSI</name>
<dbReference type="OrthoDB" id="6287422at2759"/>
<dbReference type="Pfam" id="PF10257">
    <property type="entry name" value="RAI16-like"/>
    <property type="match status" value="1"/>
</dbReference>
<feature type="region of interest" description="Disordered" evidence="2">
    <location>
        <begin position="616"/>
        <end position="636"/>
    </location>
</feature>
<proteinExistence type="inferred from homology"/>
<dbReference type="Proteomes" id="UP000277928">
    <property type="component" value="Unassembled WGS sequence"/>
</dbReference>
<dbReference type="OMA" id="SAMELEW"/>
<keyword evidence="5" id="KW-1185">Reference proteome</keyword>
<evidence type="ECO:0000256" key="1">
    <source>
        <dbReference type="ARBA" id="ARBA00024336"/>
    </source>
</evidence>
<dbReference type="AlphaFoldDB" id="A0A3P6TXQ2"/>
<accession>A0A3P6TXQ2</accession>
<evidence type="ECO:0000259" key="3">
    <source>
        <dbReference type="Pfam" id="PF19314"/>
    </source>
</evidence>
<reference evidence="4 5" key="1">
    <citation type="submission" date="2018-08" db="EMBL/GenBank/DDBJ databases">
        <authorList>
            <person name="Laetsch R D."/>
            <person name="Stevens L."/>
            <person name="Kumar S."/>
            <person name="Blaxter L. M."/>
        </authorList>
    </citation>
    <scope>NUCLEOTIDE SEQUENCE [LARGE SCALE GENOMIC DNA]</scope>
</reference>
<gene>
    <name evidence="4" type="ORF">NLS_LOCUS1330</name>
</gene>
<sequence>MHRFASVAAILRCYHSLLVHLTCFFGMRRWFSKWGSSSQVSTSRVTSLAPASPGSTSVEQISDSPIPSPSTPLIISKPDIRWNVDFASDPCSWENCFDTHWEAVEKLLENGEEVNYEKVLTVFQHLSCTMQLLMMEANAQPESAIGPILDHHFTYQIMERVVDWAIAVPQFLAPTCQVNLIRLYEIVVGESHTQNHCLLVHKPILLPLLKLLDWCRKSAEKRNFTPSNTDRHFVLLLNQICTKLAEDATLLHFFFDFDADCDEQFLVFSLLTPYLYDFGEVGQLARDALLLILSVSRRLKHIAAFIAVKSDFCPVVAAGLSGCFSQLSRSVGSMLYVSDDWHKINSDDIDSYSSLLDFHSSLIFCNAVVQVAHSYIVSQIITYVYHGFLLPVVLPSLLQGGQDELISSTAYYHLCLDSVTEAALIQTIVKLLLIESCEGDKKVLDVIVERISAGNRLSQVSLSLVRTLIDLRCEDIMFDLVFKYLLPCAFLQPNQTLHLKNQKYVRTAAQTLLTFIPECTYKSSALCSQEILRIYLNECRNYVQQTTDACCEKWVWSYDGRSPSFLMTKLSSDDESTTNCNGAFVRNSSVRSSMASARNGLNRYFVSRNAHITAESLRQHTPLPDLGEQESSSRSSFPYDIADSSLFLDDEDDELIIPPLTPKSLMMMTSSGDYFQLAYGELSETDTEAINPNTNEATPETVLDKGSLASTNTNCDTDVEMARSFVLRGWGKVEDTDTFMALLDRVPASKVRHSLEENLALIDSRIQYLEELKAETKLSASECAELKNDTNNNDDEYHAPLGQPIECFDNQGVGPFLESVLRSLENMLDNSLYVTLQTTSVLAALASYPQPLIAHYLFDQRMLLQPNVKNFFKVLDSLKTRIDAYASSLDGFDVLLERGIKFLRSRADRYEKAMENNRQYGSYLRSSGDPFSRNSNAEGAQSSRGLLNRFRPFGSKRLYPTNDSVHPHEFRIYTHKAMESRDVTLDHARAKQFVFAAIILSQFCQELAATVLQHSTVVPRPKGNLNKMC</sequence>
<dbReference type="InterPro" id="IPR045668">
    <property type="entry name" value="FHIP_KELAA_motif"/>
</dbReference>
<organism evidence="4 5">
    <name type="scientific">Litomosoides sigmodontis</name>
    <name type="common">Filarial nematode worm</name>
    <dbReference type="NCBI Taxonomy" id="42156"/>
    <lineage>
        <taxon>Eukaryota</taxon>
        <taxon>Metazoa</taxon>
        <taxon>Ecdysozoa</taxon>
        <taxon>Nematoda</taxon>
        <taxon>Chromadorea</taxon>
        <taxon>Rhabditida</taxon>
        <taxon>Spirurina</taxon>
        <taxon>Spiruromorpha</taxon>
        <taxon>Filarioidea</taxon>
        <taxon>Onchocercidae</taxon>
        <taxon>Litomosoides</taxon>
    </lineage>
</organism>
<dbReference type="EMBL" id="UYRX01000045">
    <property type="protein sequence ID" value="VDK71138.1"/>
    <property type="molecule type" value="Genomic_DNA"/>
</dbReference>
<feature type="domain" description="FHF complex subunit HOOK-interacting protein C-terminal" evidence="3">
    <location>
        <begin position="814"/>
        <end position="905"/>
    </location>
</feature>
<dbReference type="STRING" id="42156.A0A3P6TXQ2"/>
<dbReference type="Pfam" id="PF19311">
    <property type="entry name" value="KELAA"/>
    <property type="match status" value="1"/>
</dbReference>
<evidence type="ECO:0000313" key="5">
    <source>
        <dbReference type="Proteomes" id="UP000277928"/>
    </source>
</evidence>
<dbReference type="PANTHER" id="PTHR21705">
    <property type="entry name" value="RAI16 PROTEIN-RELATED"/>
    <property type="match status" value="1"/>
</dbReference>
<evidence type="ECO:0000256" key="2">
    <source>
        <dbReference type="SAM" id="MobiDB-lite"/>
    </source>
</evidence>
<feature type="region of interest" description="Disordered" evidence="2">
    <location>
        <begin position="48"/>
        <end position="67"/>
    </location>
</feature>
<dbReference type="PANTHER" id="PTHR21705:SF11">
    <property type="entry name" value="FHIP FAMILY PROTEIN CG3558"/>
    <property type="match status" value="1"/>
</dbReference>
<dbReference type="Pfam" id="PF19314">
    <property type="entry name" value="DUF5917"/>
    <property type="match status" value="1"/>
</dbReference>
<comment type="similarity">
    <text evidence="1">Belongs to the FHIP family.</text>
</comment>